<evidence type="ECO:0000256" key="5">
    <source>
        <dbReference type="SAM" id="Phobius"/>
    </source>
</evidence>
<dbReference type="SUPFAM" id="SSF55073">
    <property type="entry name" value="Nucleotide cyclase"/>
    <property type="match status" value="1"/>
</dbReference>
<feature type="transmembrane region" description="Helical" evidence="5">
    <location>
        <begin position="340"/>
        <end position="359"/>
    </location>
</feature>
<evidence type="ECO:0000259" key="6">
    <source>
        <dbReference type="PROSITE" id="PS50887"/>
    </source>
</evidence>
<dbReference type="GO" id="GO:0005886">
    <property type="term" value="C:plasma membrane"/>
    <property type="evidence" value="ECO:0007669"/>
    <property type="project" value="TreeGrafter"/>
</dbReference>
<dbReference type="InterPro" id="IPR043128">
    <property type="entry name" value="Rev_trsase/Diguanyl_cyclase"/>
</dbReference>
<feature type="domain" description="GGDEF" evidence="6">
    <location>
        <begin position="486"/>
        <end position="621"/>
    </location>
</feature>
<dbReference type="PANTHER" id="PTHR45138">
    <property type="entry name" value="REGULATORY COMPONENTS OF SENSORY TRANSDUCTION SYSTEM"/>
    <property type="match status" value="1"/>
</dbReference>
<dbReference type="Gene3D" id="3.30.70.270">
    <property type="match status" value="1"/>
</dbReference>
<dbReference type="NCBIfam" id="TIGR00254">
    <property type="entry name" value="GGDEF"/>
    <property type="match status" value="1"/>
</dbReference>
<keyword evidence="8" id="KW-1185">Reference proteome</keyword>
<dbReference type="SMART" id="SM00267">
    <property type="entry name" value="GGDEF"/>
    <property type="match status" value="1"/>
</dbReference>
<evidence type="ECO:0000256" key="3">
    <source>
        <dbReference type="ARBA" id="ARBA00034247"/>
    </source>
</evidence>
<feature type="transmembrane region" description="Helical" evidence="5">
    <location>
        <begin position="185"/>
        <end position="206"/>
    </location>
</feature>
<reference evidence="7" key="1">
    <citation type="journal article" date="2018" name="Int. J. Syst. Evol. Microbiol.">
        <title>Neptunicella marina gen. nov., sp. nov., isolated from surface seawater.</title>
        <authorList>
            <person name="Liu X."/>
            <person name="Lai Q."/>
            <person name="Du Y."/>
            <person name="Zhang X."/>
            <person name="Liu Z."/>
            <person name="Sun F."/>
            <person name="Shao Z."/>
        </authorList>
    </citation>
    <scope>NUCLEOTIDE SEQUENCE</scope>
    <source>
        <strain evidence="7">S27-2</strain>
    </source>
</reference>
<dbReference type="GO" id="GO:1902201">
    <property type="term" value="P:negative regulation of bacterial-type flagellum-dependent cell motility"/>
    <property type="evidence" value="ECO:0007669"/>
    <property type="project" value="TreeGrafter"/>
</dbReference>
<dbReference type="Pfam" id="PF07696">
    <property type="entry name" value="7TMR-DISMED2"/>
    <property type="match status" value="1"/>
</dbReference>
<dbReference type="AlphaFoldDB" id="A0A8J6IW07"/>
<evidence type="ECO:0000256" key="2">
    <source>
        <dbReference type="ARBA" id="ARBA00012528"/>
    </source>
</evidence>
<organism evidence="7 8">
    <name type="scientific">Neptunicella marina</name>
    <dbReference type="NCBI Taxonomy" id="2125989"/>
    <lineage>
        <taxon>Bacteria</taxon>
        <taxon>Pseudomonadati</taxon>
        <taxon>Pseudomonadota</taxon>
        <taxon>Gammaproteobacteria</taxon>
        <taxon>Alteromonadales</taxon>
        <taxon>Alteromonadaceae</taxon>
        <taxon>Neptunicella</taxon>
    </lineage>
</organism>
<feature type="transmembrane region" description="Helical" evidence="5">
    <location>
        <begin position="12"/>
        <end position="30"/>
    </location>
</feature>
<feature type="coiled-coil region" evidence="4">
    <location>
        <begin position="402"/>
        <end position="458"/>
    </location>
</feature>
<evidence type="ECO:0000313" key="7">
    <source>
        <dbReference type="EMBL" id="MBC3766571.1"/>
    </source>
</evidence>
<keyword evidence="5" id="KW-0472">Membrane</keyword>
<feature type="transmembrane region" description="Helical" evidence="5">
    <location>
        <begin position="365"/>
        <end position="386"/>
    </location>
</feature>
<feature type="transmembrane region" description="Helical" evidence="5">
    <location>
        <begin position="307"/>
        <end position="328"/>
    </location>
</feature>
<keyword evidence="5" id="KW-1133">Transmembrane helix</keyword>
<proteinExistence type="predicted"/>
<dbReference type="GO" id="GO:0043709">
    <property type="term" value="P:cell adhesion involved in single-species biofilm formation"/>
    <property type="evidence" value="ECO:0007669"/>
    <property type="project" value="TreeGrafter"/>
</dbReference>
<comment type="catalytic activity">
    <reaction evidence="3">
        <text>2 GTP = 3',3'-c-di-GMP + 2 diphosphate</text>
        <dbReference type="Rhea" id="RHEA:24898"/>
        <dbReference type="ChEBI" id="CHEBI:33019"/>
        <dbReference type="ChEBI" id="CHEBI:37565"/>
        <dbReference type="ChEBI" id="CHEBI:58805"/>
        <dbReference type="EC" id="2.7.7.65"/>
    </reaction>
</comment>
<evidence type="ECO:0000256" key="1">
    <source>
        <dbReference type="ARBA" id="ARBA00001946"/>
    </source>
</evidence>
<dbReference type="EMBL" id="JACNEP010000008">
    <property type="protein sequence ID" value="MBC3766571.1"/>
    <property type="molecule type" value="Genomic_DNA"/>
</dbReference>
<protein>
    <recommendedName>
        <fullName evidence="2">diguanylate cyclase</fullName>
        <ecNumber evidence="2">2.7.7.65</ecNumber>
    </recommendedName>
</protein>
<dbReference type="CDD" id="cd01949">
    <property type="entry name" value="GGDEF"/>
    <property type="match status" value="1"/>
</dbReference>
<evidence type="ECO:0000256" key="4">
    <source>
        <dbReference type="SAM" id="Coils"/>
    </source>
</evidence>
<dbReference type="EC" id="2.7.7.65" evidence="2"/>
<feature type="transmembrane region" description="Helical" evidence="5">
    <location>
        <begin position="213"/>
        <end position="231"/>
    </location>
</feature>
<dbReference type="InterPro" id="IPR011623">
    <property type="entry name" value="7TMR_DISM_rcpt_extracell_dom1"/>
</dbReference>
<dbReference type="InterPro" id="IPR050469">
    <property type="entry name" value="Diguanylate_Cyclase"/>
</dbReference>
<accession>A0A8J6IW07</accession>
<dbReference type="GO" id="GO:0052621">
    <property type="term" value="F:diguanylate cyclase activity"/>
    <property type="evidence" value="ECO:0007669"/>
    <property type="project" value="UniProtKB-EC"/>
</dbReference>
<dbReference type="FunFam" id="3.30.70.270:FF:000001">
    <property type="entry name" value="Diguanylate cyclase domain protein"/>
    <property type="match status" value="1"/>
</dbReference>
<dbReference type="InterPro" id="IPR029787">
    <property type="entry name" value="Nucleotide_cyclase"/>
</dbReference>
<dbReference type="Pfam" id="PF00990">
    <property type="entry name" value="GGDEF"/>
    <property type="match status" value="1"/>
</dbReference>
<evidence type="ECO:0000313" key="8">
    <source>
        <dbReference type="Proteomes" id="UP000601768"/>
    </source>
</evidence>
<dbReference type="Gene3D" id="2.60.40.2380">
    <property type="match status" value="1"/>
</dbReference>
<comment type="caution">
    <text evidence="7">The sequence shown here is derived from an EMBL/GenBank/DDBJ whole genome shotgun (WGS) entry which is preliminary data.</text>
</comment>
<comment type="cofactor">
    <cofactor evidence="1">
        <name>Mg(2+)</name>
        <dbReference type="ChEBI" id="CHEBI:18420"/>
    </cofactor>
</comment>
<feature type="transmembrane region" description="Helical" evidence="5">
    <location>
        <begin position="243"/>
        <end position="264"/>
    </location>
</feature>
<name>A0A8J6IW07_9ALTE</name>
<sequence>MLPAIPFKQLRIILIILTFVFCLLWVYQVGRINHQTPPFLQVENGVSIYRDKSNTLDLSQIKQQQWQTLTQSPESLGLSNDSIWLKFDIPALDNNQNWLMELEFPLLDHLDVWFENEQSLKHYRTGDALPFSERPRLDERFVFPVPTASGMTKVYLKIQSKGALRAPISLWRETDYVTYSSEHNLLMGLFFGFVTAMVISNLFFFFTTGSADFFIYSAFTFCLSLLLATINGLTFKYLWPNSLWLQSFSMPLLASATCYFAIQFTDQLLDIKQHNQGLHKLMKWLSWAFLLSLISSPITPLQIHLPFLLYGLSLCLLLLFVISIYFSLKKVRLARTYTLAWSPLFVVGLASCLESLNLIGLPIHAHYLLMLATMVETTLFALVLALDYSEQRYKFIETYKQNLQQERELRLAQEQFNQAQQQAQEELEYNVGERTLELEIALRELSEKNQELEKINTIDALTGVKNRRHFDKKYIAEVRRSRREQTPLSIAMIDIDHFKRINDTHGHLVGDECIRFIARQILQIAKRPSDEVFRYGGEEFALLLPNTDQDGAYTLLEQLMTEIRYTPAHTPAGDISMTVSCGIATAIINMDTIEEHLLQQADKMLYQAKNNGRDRIECSLSADSQEIHKS</sequence>
<gene>
    <name evidence="7" type="ORF">H8B19_11845</name>
</gene>
<dbReference type="RefSeq" id="WP_186507099.1">
    <property type="nucleotide sequence ID" value="NZ_JACNEP010000008.1"/>
</dbReference>
<keyword evidence="5" id="KW-0812">Transmembrane</keyword>
<dbReference type="InterPro" id="IPR011622">
    <property type="entry name" value="7TMR_DISM_rcpt_extracell_dom2"/>
</dbReference>
<dbReference type="PROSITE" id="PS50887">
    <property type="entry name" value="GGDEF"/>
    <property type="match status" value="1"/>
</dbReference>
<dbReference type="PANTHER" id="PTHR45138:SF9">
    <property type="entry name" value="DIGUANYLATE CYCLASE DGCM-RELATED"/>
    <property type="match status" value="1"/>
</dbReference>
<keyword evidence="4" id="KW-0175">Coiled coil</keyword>
<dbReference type="InterPro" id="IPR000160">
    <property type="entry name" value="GGDEF_dom"/>
</dbReference>
<dbReference type="Pfam" id="PF07695">
    <property type="entry name" value="7TMR-DISM_7TM"/>
    <property type="match status" value="1"/>
</dbReference>
<reference evidence="7" key="2">
    <citation type="submission" date="2020-08" db="EMBL/GenBank/DDBJ databases">
        <authorList>
            <person name="Lai Q."/>
        </authorList>
    </citation>
    <scope>NUCLEOTIDE SEQUENCE</scope>
    <source>
        <strain evidence="7">S27-2</strain>
    </source>
</reference>
<dbReference type="Proteomes" id="UP000601768">
    <property type="component" value="Unassembled WGS sequence"/>
</dbReference>